<feature type="compositionally biased region" description="Basic and acidic residues" evidence="6">
    <location>
        <begin position="416"/>
        <end position="432"/>
    </location>
</feature>
<comment type="function">
    <text evidence="3">May be involved in regulating transcriptional activation of cardiac genes during the aging process. May play a role in biosynthesis and/or processing of SLC2A4 in adipose cells.</text>
</comment>
<dbReference type="GO" id="GO:0030686">
    <property type="term" value="C:90S preribosome"/>
    <property type="evidence" value="ECO:0007669"/>
    <property type="project" value="TreeGrafter"/>
</dbReference>
<gene>
    <name evidence="8" type="ORF">P4O66_019293</name>
</gene>
<feature type="region of interest" description="Disordered" evidence="6">
    <location>
        <begin position="447"/>
        <end position="696"/>
    </location>
</feature>
<feature type="region of interest" description="Disordered" evidence="6">
    <location>
        <begin position="412"/>
        <end position="433"/>
    </location>
</feature>
<sequence length="696" mass="78284">KMPAALNLSNEVVKMRAEVKRVKVLVCRKLTRQIAALKRKKGTQADLERYQRRAARLLEEMHELKALAPDNITKTALQQDISFQKVCQNKAASLSERATARVATHPDFSRRIQSLKDAVKAFSAERLNAVEAQTTAELESGGSVLQLNDSELESDGDEGLKEELIKGKNKEHEGDDVQGFNKVINQDQCVSVTTKEKSLEADITPTEVVRMRKQVKKLRMLLIYKVTQKITSLRREKDKDLKVNQQCITSLQKEVQVLRDLLPDHVTITALQGKMDLEYVLQDPKSSSLERATAQIATHPRFVKKLQDVRKAIEEERTKVASAKQRNVGKEDFSEVKKDEDSDGEEEEEVEDKADEDMMVTDDSDDDDDDDKTEDKRKKDQPLKDEVIKNYNAIKLSEDTKLHTVNETAASISKEGVTEKDVESSVHLKSDSEIAVTVGVVKSMHCQETPVMSAPPPGRNELITETKKPENRGSKEENDSDLSDGEEEREYFDDSTEERFHKQSSQSEESDDDDFFLGKVSKLKKKKSDGAAEKEKKSDPTKVARLQKAKEAGDARQEFKMQSVFCSTLSKSSDAYQKGKGCNSKPLRLQNQKKCSDGNAKPTWFKSQDPRNDRRRVAFNKLAAGPKGPGPGTRITTEARFGRIPAQGSKGGPGKVNRPQHSQQTLHPSWEASRKRKEQQAQITGFQGKKIKFDDD</sequence>
<feature type="compositionally biased region" description="Acidic residues" evidence="6">
    <location>
        <begin position="478"/>
        <end position="496"/>
    </location>
</feature>
<feature type="compositionally biased region" description="Basic and acidic residues" evidence="6">
    <location>
        <begin position="328"/>
        <end position="340"/>
    </location>
</feature>
<dbReference type="PANTHER" id="PTHR23325">
    <property type="entry name" value="SERUM RESPONSE FACTOR-BINDING"/>
    <property type="match status" value="1"/>
</dbReference>
<feature type="compositionally biased region" description="Acidic residues" evidence="6">
    <location>
        <begin position="341"/>
        <end position="372"/>
    </location>
</feature>
<feature type="non-terminal residue" evidence="8">
    <location>
        <position position="696"/>
    </location>
</feature>
<feature type="compositionally biased region" description="Basic and acidic residues" evidence="6">
    <location>
        <begin position="373"/>
        <end position="385"/>
    </location>
</feature>
<dbReference type="Pfam" id="PF09073">
    <property type="entry name" value="BUD22"/>
    <property type="match status" value="1"/>
</dbReference>
<evidence type="ECO:0000256" key="5">
    <source>
        <dbReference type="SAM" id="Coils"/>
    </source>
</evidence>
<proteinExistence type="predicted"/>
<keyword evidence="9" id="KW-1185">Reference proteome</keyword>
<dbReference type="AlphaFoldDB" id="A0AAD8ZTG4"/>
<keyword evidence="2 5" id="KW-0175">Coiled coil</keyword>
<evidence type="ECO:0000313" key="8">
    <source>
        <dbReference type="EMBL" id="KAK1804922.1"/>
    </source>
</evidence>
<evidence type="ECO:0000256" key="1">
    <source>
        <dbReference type="ARBA" id="ARBA00013459"/>
    </source>
</evidence>
<evidence type="ECO:0000256" key="6">
    <source>
        <dbReference type="SAM" id="MobiDB-lite"/>
    </source>
</evidence>
<accession>A0AAD8ZTG4</accession>
<dbReference type="InterPro" id="IPR015158">
    <property type="entry name" value="Bud22_dom"/>
</dbReference>
<evidence type="ECO:0000256" key="3">
    <source>
        <dbReference type="ARBA" id="ARBA00025646"/>
    </source>
</evidence>
<evidence type="ECO:0000256" key="4">
    <source>
        <dbReference type="ARBA" id="ARBA00033254"/>
    </source>
</evidence>
<dbReference type="PANTHER" id="PTHR23325:SF1">
    <property type="entry name" value="SERUM RESPONSE FACTOR-BINDING PROTEIN 1"/>
    <property type="match status" value="1"/>
</dbReference>
<dbReference type="GO" id="GO:0030490">
    <property type="term" value="P:maturation of SSU-rRNA"/>
    <property type="evidence" value="ECO:0007669"/>
    <property type="project" value="TreeGrafter"/>
</dbReference>
<evidence type="ECO:0000259" key="7">
    <source>
        <dbReference type="Pfam" id="PF09073"/>
    </source>
</evidence>
<feature type="coiled-coil region" evidence="5">
    <location>
        <begin position="40"/>
        <end position="67"/>
    </location>
</feature>
<comment type="caution">
    <text evidence="8">The sequence shown here is derived from an EMBL/GenBank/DDBJ whole genome shotgun (WGS) entry which is preliminary data.</text>
</comment>
<dbReference type="EMBL" id="JAROKS010000003">
    <property type="protein sequence ID" value="KAK1804922.1"/>
    <property type="molecule type" value="Genomic_DNA"/>
</dbReference>
<organism evidence="8 9">
    <name type="scientific">Electrophorus voltai</name>
    <dbReference type="NCBI Taxonomy" id="2609070"/>
    <lineage>
        <taxon>Eukaryota</taxon>
        <taxon>Metazoa</taxon>
        <taxon>Chordata</taxon>
        <taxon>Craniata</taxon>
        <taxon>Vertebrata</taxon>
        <taxon>Euteleostomi</taxon>
        <taxon>Actinopterygii</taxon>
        <taxon>Neopterygii</taxon>
        <taxon>Teleostei</taxon>
        <taxon>Ostariophysi</taxon>
        <taxon>Gymnotiformes</taxon>
        <taxon>Gymnotoidei</taxon>
        <taxon>Gymnotidae</taxon>
        <taxon>Electrophorus</taxon>
    </lineage>
</organism>
<feature type="region of interest" description="Disordered" evidence="6">
    <location>
        <begin position="318"/>
        <end position="385"/>
    </location>
</feature>
<dbReference type="Proteomes" id="UP001239994">
    <property type="component" value="Unassembled WGS sequence"/>
</dbReference>
<dbReference type="GO" id="GO:0005634">
    <property type="term" value="C:nucleus"/>
    <property type="evidence" value="ECO:0007669"/>
    <property type="project" value="TreeGrafter"/>
</dbReference>
<evidence type="ECO:0000313" key="9">
    <source>
        <dbReference type="Proteomes" id="UP001239994"/>
    </source>
</evidence>
<feature type="compositionally biased region" description="Polar residues" evidence="6">
    <location>
        <begin position="564"/>
        <end position="575"/>
    </location>
</feature>
<feature type="compositionally biased region" description="Basic and acidic residues" evidence="6">
    <location>
        <begin position="528"/>
        <end position="559"/>
    </location>
</feature>
<protein>
    <recommendedName>
        <fullName evidence="1">Serum response factor-binding protein 1</fullName>
    </recommendedName>
    <alternativeName>
        <fullName evidence="4">SRF-dependent transcription regulation-associated protein</fullName>
    </alternativeName>
</protein>
<reference evidence="8" key="1">
    <citation type="submission" date="2023-03" db="EMBL/GenBank/DDBJ databases">
        <title>Electrophorus voltai genome.</title>
        <authorList>
            <person name="Bian C."/>
        </authorList>
    </citation>
    <scope>NUCLEOTIDE SEQUENCE</scope>
    <source>
        <strain evidence="8">CB-2022</strain>
        <tissue evidence="8">Muscle</tissue>
    </source>
</reference>
<evidence type="ECO:0000256" key="2">
    <source>
        <dbReference type="ARBA" id="ARBA00023054"/>
    </source>
</evidence>
<name>A0AAD8ZTG4_9TELE</name>
<feature type="compositionally biased region" description="Basic and acidic residues" evidence="6">
    <location>
        <begin position="462"/>
        <end position="477"/>
    </location>
</feature>
<feature type="domain" description="Bud22" evidence="7">
    <location>
        <begin position="624"/>
        <end position="694"/>
    </location>
</feature>
<dbReference type="InterPro" id="IPR037393">
    <property type="entry name" value="Bud22/SRFB1"/>
</dbReference>